<dbReference type="InterPro" id="IPR051133">
    <property type="entry name" value="Adapter_Engulfment-Domain"/>
</dbReference>
<accession>A0AAV2H0Z8</accession>
<sequence>MNLFSWRKSVSISEKDPTFKVRYLGNVQTSVMKGEGCVDRAAGIIWNNYLRSEHPGIEMKIVVTGSGMKAYTKEQGLTEYRAHRISYCIAHPSYPKLFVWIYRHEGRKMKMELRCHAVLCKNDAKAKTMALSLHQKLSSALKEFQREKLRKQTSRLVHQRTNSMSKTGNILPLRTQMLSTANNFRPPVSKSHTAPKLGAITEDEEEDECVEEEEEEDEMVAMMRNHVLDNIGNNNNNDDQCSLPSTPASAGPSPPRLHHKGAEHHGIVAALDLESAEGVGAGFFNSEPIIDLEIGNDLDELRRDDGVQYCMHEAADSDEESAESGFHDQDQDLPEGERDKEGLLSRARTKGVLLAEGCQEEDEVSVCHLPALDDDSSVSSDGTESTVF</sequence>
<dbReference type="Pfam" id="PF14719">
    <property type="entry name" value="PID_2"/>
    <property type="match status" value="1"/>
</dbReference>
<comment type="caution">
    <text evidence="3">The sequence shown here is derived from an EMBL/GenBank/DDBJ whole genome shotgun (WGS) entry which is preliminary data.</text>
</comment>
<gene>
    <name evidence="3" type="ORF">GSLYS_00001481001</name>
</gene>
<feature type="compositionally biased region" description="Low complexity" evidence="1">
    <location>
        <begin position="230"/>
        <end position="251"/>
    </location>
</feature>
<keyword evidence="4" id="KW-1185">Reference proteome</keyword>
<dbReference type="AlphaFoldDB" id="A0AAV2H0Z8"/>
<name>A0AAV2H0Z8_LYMST</name>
<feature type="region of interest" description="Disordered" evidence="1">
    <location>
        <begin position="315"/>
        <end position="345"/>
    </location>
</feature>
<evidence type="ECO:0000259" key="2">
    <source>
        <dbReference type="PROSITE" id="PS01179"/>
    </source>
</evidence>
<evidence type="ECO:0000313" key="3">
    <source>
        <dbReference type="EMBL" id="CAL1527304.1"/>
    </source>
</evidence>
<dbReference type="EMBL" id="CAXITT010000015">
    <property type="protein sequence ID" value="CAL1527304.1"/>
    <property type="molecule type" value="Genomic_DNA"/>
</dbReference>
<proteinExistence type="predicted"/>
<evidence type="ECO:0000256" key="1">
    <source>
        <dbReference type="SAM" id="MobiDB-lite"/>
    </source>
</evidence>
<reference evidence="3 4" key="1">
    <citation type="submission" date="2024-04" db="EMBL/GenBank/DDBJ databases">
        <authorList>
            <consortium name="Genoscope - CEA"/>
            <person name="William W."/>
        </authorList>
    </citation>
    <scope>NUCLEOTIDE SEQUENCE [LARGE SCALE GENOMIC DNA]</scope>
</reference>
<dbReference type="InterPro" id="IPR011993">
    <property type="entry name" value="PH-like_dom_sf"/>
</dbReference>
<feature type="region of interest" description="Disordered" evidence="1">
    <location>
        <begin position="230"/>
        <end position="260"/>
    </location>
</feature>
<dbReference type="InterPro" id="IPR006020">
    <property type="entry name" value="PTB/PI_dom"/>
</dbReference>
<evidence type="ECO:0000313" key="4">
    <source>
        <dbReference type="Proteomes" id="UP001497497"/>
    </source>
</evidence>
<feature type="domain" description="PID" evidence="2">
    <location>
        <begin position="19"/>
        <end position="147"/>
    </location>
</feature>
<feature type="compositionally biased region" description="Basic and acidic residues" evidence="1">
    <location>
        <begin position="325"/>
        <end position="343"/>
    </location>
</feature>
<dbReference type="SMART" id="SM00462">
    <property type="entry name" value="PTB"/>
    <property type="match status" value="1"/>
</dbReference>
<dbReference type="PANTHER" id="PTHR11232:SF2">
    <property type="entry name" value="FI05246P"/>
    <property type="match status" value="1"/>
</dbReference>
<dbReference type="SUPFAM" id="SSF50729">
    <property type="entry name" value="PH domain-like"/>
    <property type="match status" value="1"/>
</dbReference>
<dbReference type="Gene3D" id="2.30.29.30">
    <property type="entry name" value="Pleckstrin-homology domain (PH domain)/Phosphotyrosine-binding domain (PTB)"/>
    <property type="match status" value="1"/>
</dbReference>
<protein>
    <recommendedName>
        <fullName evidence="2">PID domain-containing protein</fullName>
    </recommendedName>
</protein>
<organism evidence="3 4">
    <name type="scientific">Lymnaea stagnalis</name>
    <name type="common">Great pond snail</name>
    <name type="synonym">Helix stagnalis</name>
    <dbReference type="NCBI Taxonomy" id="6523"/>
    <lineage>
        <taxon>Eukaryota</taxon>
        <taxon>Metazoa</taxon>
        <taxon>Spiralia</taxon>
        <taxon>Lophotrochozoa</taxon>
        <taxon>Mollusca</taxon>
        <taxon>Gastropoda</taxon>
        <taxon>Heterobranchia</taxon>
        <taxon>Euthyneura</taxon>
        <taxon>Panpulmonata</taxon>
        <taxon>Hygrophila</taxon>
        <taxon>Lymnaeoidea</taxon>
        <taxon>Lymnaeidae</taxon>
        <taxon>Lymnaea</taxon>
    </lineage>
</organism>
<dbReference type="Proteomes" id="UP001497497">
    <property type="component" value="Unassembled WGS sequence"/>
</dbReference>
<dbReference type="PANTHER" id="PTHR11232">
    <property type="entry name" value="PHOSPHOTYROSINE INTERACTION DOMAIN-CONTAINING FAMILY MEMBER"/>
    <property type="match status" value="1"/>
</dbReference>
<dbReference type="PROSITE" id="PS01179">
    <property type="entry name" value="PID"/>
    <property type="match status" value="1"/>
</dbReference>
<dbReference type="InterPro" id="IPR033930">
    <property type="entry name" value="FAM43A/B_PTB"/>
</dbReference>
<dbReference type="CDD" id="cd01214">
    <property type="entry name" value="PTB_FAM43A"/>
    <property type="match status" value="1"/>
</dbReference>